<sequence>MNIIGDAASAIKAVWGDLTTPKEPTVYGGGGGGGGGFEMSPEELKTVIGLWQDELKKVSEDGMKIEDILADLRPPGQDEASSSYVDSGVDSLLALQKQNDSMKEYITGYIAKLEIARTKTMVTDQANTMRTT</sequence>
<keyword evidence="2" id="KW-1185">Reference proteome</keyword>
<dbReference type="HOGENOM" id="CLU_157039_0_0_11"/>
<dbReference type="Proteomes" id="UP000028492">
    <property type="component" value="Chromosome"/>
</dbReference>
<dbReference type="AlphaFoldDB" id="A0A075UV88"/>
<dbReference type="EMBL" id="CP008953">
    <property type="protein sequence ID" value="AIG76948.1"/>
    <property type="molecule type" value="Genomic_DNA"/>
</dbReference>
<proteinExistence type="predicted"/>
<dbReference type="KEGG" id="aja:AJAP_20435"/>
<reference evidence="1 2" key="1">
    <citation type="journal article" date="2014" name="J. Biotechnol.">
        <title>Complete genome sequence of the actinobacterium Amycolatopsis japonica MG417-CF17(T) (=DSM 44213T) producing (S,S)-N,N'-ethylenediaminedisuccinic acid.</title>
        <authorList>
            <person name="Stegmann E."/>
            <person name="Albersmeier A."/>
            <person name="Spohn M."/>
            <person name="Gert H."/>
            <person name="Weber T."/>
            <person name="Wohlleben W."/>
            <person name="Kalinowski J."/>
            <person name="Ruckert C."/>
        </authorList>
    </citation>
    <scope>NUCLEOTIDE SEQUENCE [LARGE SCALE GENOMIC DNA]</scope>
    <source>
        <strain evidence="2">MG417-CF17 (DSM 44213)</strain>
    </source>
</reference>
<dbReference type="eggNOG" id="ENOG502ZS9I">
    <property type="taxonomic scope" value="Bacteria"/>
</dbReference>
<dbReference type="RefSeq" id="WP_038514035.1">
    <property type="nucleotide sequence ID" value="NZ_CP008953.1"/>
</dbReference>
<dbReference type="STRING" id="208439.AJAP_20435"/>
<evidence type="ECO:0000313" key="2">
    <source>
        <dbReference type="Proteomes" id="UP000028492"/>
    </source>
</evidence>
<name>A0A075UV88_9PSEU</name>
<evidence type="ECO:0000313" key="1">
    <source>
        <dbReference type="EMBL" id="AIG76948.1"/>
    </source>
</evidence>
<gene>
    <name evidence="1" type="ORF">AJAP_20435</name>
</gene>
<protein>
    <submittedName>
        <fullName evidence="1">Uncharacterized protein</fullName>
    </submittedName>
</protein>
<accession>A0A075UV88</accession>
<organism evidence="1 2">
    <name type="scientific">Amycolatopsis japonica</name>
    <dbReference type="NCBI Taxonomy" id="208439"/>
    <lineage>
        <taxon>Bacteria</taxon>
        <taxon>Bacillati</taxon>
        <taxon>Actinomycetota</taxon>
        <taxon>Actinomycetes</taxon>
        <taxon>Pseudonocardiales</taxon>
        <taxon>Pseudonocardiaceae</taxon>
        <taxon>Amycolatopsis</taxon>
        <taxon>Amycolatopsis japonica group</taxon>
    </lineage>
</organism>